<dbReference type="EMBL" id="JACVVK020000187">
    <property type="protein sequence ID" value="KAK7485915.1"/>
    <property type="molecule type" value="Genomic_DNA"/>
</dbReference>
<dbReference type="Pfam" id="PF01549">
    <property type="entry name" value="ShK"/>
    <property type="match status" value="2"/>
</dbReference>
<comment type="caution">
    <text evidence="3">The sequence shown here is derived from an EMBL/GenBank/DDBJ whole genome shotgun (WGS) entry which is preliminary data.</text>
</comment>
<keyword evidence="4" id="KW-1185">Reference proteome</keyword>
<evidence type="ECO:0000313" key="4">
    <source>
        <dbReference type="Proteomes" id="UP001519460"/>
    </source>
</evidence>
<gene>
    <name evidence="3" type="ORF">BaRGS_00022910</name>
</gene>
<evidence type="ECO:0000259" key="2">
    <source>
        <dbReference type="SMART" id="SM00254"/>
    </source>
</evidence>
<accession>A0ABD0KFZ7</accession>
<dbReference type="SMART" id="SM00254">
    <property type="entry name" value="ShKT"/>
    <property type="match status" value="2"/>
</dbReference>
<organism evidence="3 4">
    <name type="scientific">Batillaria attramentaria</name>
    <dbReference type="NCBI Taxonomy" id="370345"/>
    <lineage>
        <taxon>Eukaryota</taxon>
        <taxon>Metazoa</taxon>
        <taxon>Spiralia</taxon>
        <taxon>Lophotrochozoa</taxon>
        <taxon>Mollusca</taxon>
        <taxon>Gastropoda</taxon>
        <taxon>Caenogastropoda</taxon>
        <taxon>Sorbeoconcha</taxon>
        <taxon>Cerithioidea</taxon>
        <taxon>Batillariidae</taxon>
        <taxon>Batillaria</taxon>
    </lineage>
</organism>
<dbReference type="AlphaFoldDB" id="A0ABD0KFZ7"/>
<evidence type="ECO:0000313" key="3">
    <source>
        <dbReference type="EMBL" id="KAK7485915.1"/>
    </source>
</evidence>
<proteinExistence type="predicted"/>
<feature type="region of interest" description="Disordered" evidence="1">
    <location>
        <begin position="85"/>
        <end position="123"/>
    </location>
</feature>
<dbReference type="InterPro" id="IPR003582">
    <property type="entry name" value="ShKT_dom"/>
</dbReference>
<feature type="non-terminal residue" evidence="3">
    <location>
        <position position="185"/>
    </location>
</feature>
<dbReference type="SUPFAM" id="SSF57603">
    <property type="entry name" value="FnI-like domain"/>
    <property type="match status" value="1"/>
</dbReference>
<dbReference type="Proteomes" id="UP001519460">
    <property type="component" value="Unassembled WGS sequence"/>
</dbReference>
<name>A0ABD0KFZ7_9CAEN</name>
<feature type="compositionally biased region" description="Low complexity" evidence="1">
    <location>
        <begin position="110"/>
        <end position="123"/>
    </location>
</feature>
<protein>
    <recommendedName>
        <fullName evidence="2">ShKT domain-containing protein</fullName>
    </recommendedName>
</protein>
<feature type="compositionally biased region" description="Polar residues" evidence="1">
    <location>
        <begin position="89"/>
        <end position="108"/>
    </location>
</feature>
<reference evidence="3 4" key="1">
    <citation type="journal article" date="2023" name="Sci. Data">
        <title>Genome assembly of the Korean intertidal mud-creeper Batillaria attramentaria.</title>
        <authorList>
            <person name="Patra A.K."/>
            <person name="Ho P.T."/>
            <person name="Jun S."/>
            <person name="Lee S.J."/>
            <person name="Kim Y."/>
            <person name="Won Y.J."/>
        </authorList>
    </citation>
    <scope>NUCLEOTIDE SEQUENCE [LARGE SCALE GENOMIC DNA]</scope>
    <source>
        <strain evidence="3">Wonlab-2016</strain>
    </source>
</reference>
<feature type="domain" description="ShKT" evidence="2">
    <location>
        <begin position="43"/>
        <end position="80"/>
    </location>
</feature>
<feature type="non-terminal residue" evidence="3">
    <location>
        <position position="1"/>
    </location>
</feature>
<feature type="domain" description="ShKT" evidence="2">
    <location>
        <begin position="2"/>
        <end position="38"/>
    </location>
</feature>
<sequence length="185" mass="19913">DDCRDTVDDCWSKPDSDCFGIYEPWSRAHCPLRCGFCPGKLPPCEDKLDYCQQFEANTCVDEQYLVWARTNCRKHCNLCAVPTRPPTTPSDGSASTAAPGPTQSQGTTVAGATPQAPGGLGPAAIPGTVATSRQNSVLIQGPASNMPGSCQYNGQNYQEGDRWKEGCDYECTCMSASQNRVLCTE</sequence>
<evidence type="ECO:0000256" key="1">
    <source>
        <dbReference type="SAM" id="MobiDB-lite"/>
    </source>
</evidence>